<evidence type="ECO:0000256" key="2">
    <source>
        <dbReference type="ARBA" id="ARBA00005165"/>
    </source>
</evidence>
<dbReference type="Proteomes" id="UP000388235">
    <property type="component" value="Chromosome"/>
</dbReference>
<comment type="catalytic activity">
    <reaction evidence="7 10 11">
        <text>4-methyl-5-(2-phosphooxyethyl)-thiazole + 4-amino-2-methyl-5-(diphosphooxymethyl)pyrimidine + H(+) = thiamine phosphate + diphosphate</text>
        <dbReference type="Rhea" id="RHEA:22328"/>
        <dbReference type="ChEBI" id="CHEBI:15378"/>
        <dbReference type="ChEBI" id="CHEBI:33019"/>
        <dbReference type="ChEBI" id="CHEBI:37575"/>
        <dbReference type="ChEBI" id="CHEBI:57841"/>
        <dbReference type="ChEBI" id="CHEBI:58296"/>
        <dbReference type="EC" id="2.5.1.3"/>
    </reaction>
</comment>
<dbReference type="GO" id="GO:0005737">
    <property type="term" value="C:cytoplasm"/>
    <property type="evidence" value="ECO:0007669"/>
    <property type="project" value="TreeGrafter"/>
</dbReference>
<name>A0A5Q2QD59_9GAMM</name>
<dbReference type="RefSeq" id="WP_153714577.1">
    <property type="nucleotide sequence ID" value="NZ_CP045871.1"/>
</dbReference>
<organism evidence="14 15">
    <name type="scientific">Litorivicinus lipolyticus</name>
    <dbReference type="NCBI Taxonomy" id="418701"/>
    <lineage>
        <taxon>Bacteria</taxon>
        <taxon>Pseudomonadati</taxon>
        <taxon>Pseudomonadota</taxon>
        <taxon>Gammaproteobacteria</taxon>
        <taxon>Oceanospirillales</taxon>
        <taxon>Litorivicinaceae</taxon>
        <taxon>Litorivicinus</taxon>
    </lineage>
</organism>
<evidence type="ECO:0000256" key="9">
    <source>
        <dbReference type="ARBA" id="ARBA00047883"/>
    </source>
</evidence>
<comment type="caution">
    <text evidence="10">Lacks conserved residue(s) required for the propagation of feature annotation.</text>
</comment>
<dbReference type="GO" id="GO:0009228">
    <property type="term" value="P:thiamine biosynthetic process"/>
    <property type="evidence" value="ECO:0007669"/>
    <property type="project" value="UniProtKB-KW"/>
</dbReference>
<dbReference type="FunFam" id="3.20.20.70:FF:000096">
    <property type="entry name" value="Thiamine-phosphate synthase"/>
    <property type="match status" value="1"/>
</dbReference>
<evidence type="ECO:0000256" key="6">
    <source>
        <dbReference type="ARBA" id="ARBA00022977"/>
    </source>
</evidence>
<feature type="binding site" evidence="10">
    <location>
        <position position="168"/>
    </location>
    <ligand>
        <name>2-[(2R,5Z)-2-carboxy-4-methylthiazol-5(2H)-ylidene]ethyl phosphate</name>
        <dbReference type="ChEBI" id="CHEBI:62899"/>
    </ligand>
</feature>
<dbReference type="SUPFAM" id="SSF51391">
    <property type="entry name" value="Thiamin phosphate synthase"/>
    <property type="match status" value="1"/>
</dbReference>
<evidence type="ECO:0000256" key="3">
    <source>
        <dbReference type="ARBA" id="ARBA00022679"/>
    </source>
</evidence>
<dbReference type="NCBIfam" id="TIGR00693">
    <property type="entry name" value="thiE"/>
    <property type="match status" value="1"/>
</dbReference>
<dbReference type="InterPro" id="IPR036206">
    <property type="entry name" value="ThiamineP_synth_sf"/>
</dbReference>
<evidence type="ECO:0000256" key="5">
    <source>
        <dbReference type="ARBA" id="ARBA00022842"/>
    </source>
</evidence>
<evidence type="ECO:0000313" key="15">
    <source>
        <dbReference type="Proteomes" id="UP000388235"/>
    </source>
</evidence>
<evidence type="ECO:0000256" key="8">
    <source>
        <dbReference type="ARBA" id="ARBA00047851"/>
    </source>
</evidence>
<feature type="binding site" evidence="10">
    <location>
        <position position="140"/>
    </location>
    <ligand>
        <name>4-amino-2-methyl-5-(diphosphooxymethyl)pyrimidine</name>
        <dbReference type="ChEBI" id="CHEBI:57841"/>
    </ligand>
</feature>
<feature type="binding site" evidence="10">
    <location>
        <position position="72"/>
    </location>
    <ligand>
        <name>4-amino-2-methyl-5-(diphosphooxymethyl)pyrimidine</name>
        <dbReference type="ChEBI" id="CHEBI:57841"/>
    </ligand>
</feature>
<sequence length="210" mass="21508">MSGLSDQLKLCLVVGSQPANGLGLLDTVEAAIRGGVSMVQLRMKNTSTEHRIKVGRQLQPLLRAAAVPLIVNNDVEAAVALNADGVHVGQQDMPADQARARLGDDRIIGLSINHLSQLRAVDPRVVDYAGLGPVYATTSKPDHAAPTGLDGLAALVQACPIAHIAIGGINDTNAGTIAGTGVGGIAVISAICSAPDPCRAAQDLRSAYDS</sequence>
<keyword evidence="4 10" id="KW-0479">Metal-binding</keyword>
<keyword evidence="6 10" id="KW-0784">Thiamine biosynthesis</keyword>
<evidence type="ECO:0000259" key="13">
    <source>
        <dbReference type="Pfam" id="PF02581"/>
    </source>
</evidence>
<dbReference type="EMBL" id="CP045871">
    <property type="protein sequence ID" value="QGG81074.1"/>
    <property type="molecule type" value="Genomic_DNA"/>
</dbReference>
<dbReference type="Gene3D" id="3.20.20.70">
    <property type="entry name" value="Aldolase class I"/>
    <property type="match status" value="1"/>
</dbReference>
<reference evidence="14 15" key="1">
    <citation type="submission" date="2019-11" db="EMBL/GenBank/DDBJ databases">
        <authorList>
            <person name="Khan S.A."/>
            <person name="Jeon C.O."/>
            <person name="Chun B.H."/>
        </authorList>
    </citation>
    <scope>NUCLEOTIDE SEQUENCE [LARGE SCALE GENOMIC DNA]</scope>
    <source>
        <strain evidence="14 15">IMCC 1097</strain>
    </source>
</reference>
<dbReference type="GO" id="GO:0000287">
    <property type="term" value="F:magnesium ion binding"/>
    <property type="evidence" value="ECO:0007669"/>
    <property type="project" value="UniProtKB-UniRule"/>
</dbReference>
<evidence type="ECO:0000313" key="14">
    <source>
        <dbReference type="EMBL" id="QGG81074.1"/>
    </source>
</evidence>
<comment type="catalytic activity">
    <reaction evidence="8 10 11">
        <text>2-(2-carboxy-4-methylthiazol-5-yl)ethyl phosphate + 4-amino-2-methyl-5-(diphosphooxymethyl)pyrimidine + 2 H(+) = thiamine phosphate + CO2 + diphosphate</text>
        <dbReference type="Rhea" id="RHEA:47848"/>
        <dbReference type="ChEBI" id="CHEBI:15378"/>
        <dbReference type="ChEBI" id="CHEBI:16526"/>
        <dbReference type="ChEBI" id="CHEBI:33019"/>
        <dbReference type="ChEBI" id="CHEBI:37575"/>
        <dbReference type="ChEBI" id="CHEBI:57841"/>
        <dbReference type="ChEBI" id="CHEBI:62890"/>
        <dbReference type="EC" id="2.5.1.3"/>
    </reaction>
</comment>
<comment type="cofactor">
    <cofactor evidence="10">
        <name>Mg(2+)</name>
        <dbReference type="ChEBI" id="CHEBI:18420"/>
    </cofactor>
    <text evidence="10">Binds 1 Mg(2+) ion per subunit.</text>
</comment>
<feature type="binding site" evidence="10">
    <location>
        <position position="111"/>
    </location>
    <ligand>
        <name>4-amino-2-methyl-5-(diphosphooxymethyl)pyrimidine</name>
        <dbReference type="ChEBI" id="CHEBI:57841"/>
    </ligand>
</feature>
<evidence type="ECO:0000256" key="4">
    <source>
        <dbReference type="ARBA" id="ARBA00022723"/>
    </source>
</evidence>
<evidence type="ECO:0000256" key="12">
    <source>
        <dbReference type="RuleBase" id="RU004253"/>
    </source>
</evidence>
<keyword evidence="3 10" id="KW-0808">Transferase</keyword>
<feature type="domain" description="Thiamine phosphate synthase/TenI" evidence="13">
    <location>
        <begin position="10"/>
        <end position="191"/>
    </location>
</feature>
<proteinExistence type="inferred from homology"/>
<evidence type="ECO:0000256" key="10">
    <source>
        <dbReference type="HAMAP-Rule" id="MF_00097"/>
    </source>
</evidence>
<dbReference type="GO" id="GO:0004789">
    <property type="term" value="F:thiamine-phosphate diphosphorylase activity"/>
    <property type="evidence" value="ECO:0007669"/>
    <property type="project" value="UniProtKB-UniRule"/>
</dbReference>
<keyword evidence="15" id="KW-1185">Reference proteome</keyword>
<dbReference type="HAMAP" id="MF_00097">
    <property type="entry name" value="TMP_synthase"/>
    <property type="match status" value="1"/>
</dbReference>
<evidence type="ECO:0000256" key="1">
    <source>
        <dbReference type="ARBA" id="ARBA00003814"/>
    </source>
</evidence>
<comment type="pathway">
    <text evidence="2 10 12">Cofactor biosynthesis; thiamine diphosphate biosynthesis; thiamine phosphate from 4-amino-2-methyl-5-diphosphomethylpyrimidine and 4-methyl-5-(2-phosphoethyl)-thiazole: step 1/1.</text>
</comment>
<dbReference type="AlphaFoldDB" id="A0A5Q2QD59"/>
<dbReference type="InterPro" id="IPR022998">
    <property type="entry name" value="ThiamineP_synth_TenI"/>
</dbReference>
<dbReference type="UniPathway" id="UPA00060">
    <property type="reaction ID" value="UER00141"/>
</dbReference>
<accession>A0A5Q2QD59</accession>
<evidence type="ECO:0000256" key="11">
    <source>
        <dbReference type="RuleBase" id="RU003826"/>
    </source>
</evidence>
<dbReference type="InterPro" id="IPR013785">
    <property type="entry name" value="Aldolase_TIM"/>
</dbReference>
<keyword evidence="5 10" id="KW-0460">Magnesium</keyword>
<feature type="binding site" evidence="10">
    <location>
        <begin position="137"/>
        <end position="139"/>
    </location>
    <ligand>
        <name>2-[(2R,5Z)-2-carboxy-4-methylthiazol-5(2H)-ylidene]ethyl phosphate</name>
        <dbReference type="ChEBI" id="CHEBI:62899"/>
    </ligand>
</feature>
<dbReference type="KEGG" id="llp:GH975_11065"/>
<comment type="catalytic activity">
    <reaction evidence="9 10 11">
        <text>2-[(2R,5Z)-2-carboxy-4-methylthiazol-5(2H)-ylidene]ethyl phosphate + 4-amino-2-methyl-5-(diphosphooxymethyl)pyrimidine + 2 H(+) = thiamine phosphate + CO2 + diphosphate</text>
        <dbReference type="Rhea" id="RHEA:47844"/>
        <dbReference type="ChEBI" id="CHEBI:15378"/>
        <dbReference type="ChEBI" id="CHEBI:16526"/>
        <dbReference type="ChEBI" id="CHEBI:33019"/>
        <dbReference type="ChEBI" id="CHEBI:37575"/>
        <dbReference type="ChEBI" id="CHEBI:57841"/>
        <dbReference type="ChEBI" id="CHEBI:62899"/>
        <dbReference type="EC" id="2.5.1.3"/>
    </reaction>
</comment>
<protein>
    <recommendedName>
        <fullName evidence="10">Thiamine-phosphate synthase</fullName>
        <shortName evidence="10">TP synthase</shortName>
        <shortName evidence="10">TPS</shortName>
        <ecNumber evidence="10">2.5.1.3</ecNumber>
    </recommendedName>
    <alternativeName>
        <fullName evidence="10">Thiamine-phosphate pyrophosphorylase</fullName>
        <shortName evidence="10">TMP pyrophosphorylase</shortName>
        <shortName evidence="10">TMP-PPase</shortName>
    </alternativeName>
</protein>
<evidence type="ECO:0000256" key="7">
    <source>
        <dbReference type="ARBA" id="ARBA00047334"/>
    </source>
</evidence>
<feature type="binding site" evidence="10">
    <location>
        <position position="92"/>
    </location>
    <ligand>
        <name>Mg(2+)</name>
        <dbReference type="ChEBI" id="CHEBI:18420"/>
    </ligand>
</feature>
<dbReference type="EC" id="2.5.1.3" evidence="10"/>
<gene>
    <name evidence="10 14" type="primary">thiE</name>
    <name evidence="14" type="ORF">GH975_11065</name>
</gene>
<feature type="binding site" evidence="10">
    <location>
        <begin position="188"/>
        <end position="189"/>
    </location>
    <ligand>
        <name>2-[(2R,5Z)-2-carboxy-4-methylthiazol-5(2H)-ylidene]ethyl phosphate</name>
        <dbReference type="ChEBI" id="CHEBI:62899"/>
    </ligand>
</feature>
<dbReference type="CDD" id="cd00564">
    <property type="entry name" value="TMP_TenI"/>
    <property type="match status" value="1"/>
</dbReference>
<comment type="similarity">
    <text evidence="10 11">Belongs to the thiamine-phosphate synthase family.</text>
</comment>
<dbReference type="InterPro" id="IPR034291">
    <property type="entry name" value="TMP_synthase"/>
</dbReference>
<dbReference type="Pfam" id="PF02581">
    <property type="entry name" value="TMP-TENI"/>
    <property type="match status" value="1"/>
</dbReference>
<dbReference type="PANTHER" id="PTHR20857:SF15">
    <property type="entry name" value="THIAMINE-PHOSPHATE SYNTHASE"/>
    <property type="match status" value="1"/>
</dbReference>
<feature type="binding site" evidence="10">
    <location>
        <begin position="40"/>
        <end position="44"/>
    </location>
    <ligand>
        <name>4-amino-2-methyl-5-(diphosphooxymethyl)pyrimidine</name>
        <dbReference type="ChEBI" id="CHEBI:57841"/>
    </ligand>
</feature>
<dbReference type="GO" id="GO:0009229">
    <property type="term" value="P:thiamine diphosphate biosynthetic process"/>
    <property type="evidence" value="ECO:0007669"/>
    <property type="project" value="UniProtKB-UniRule"/>
</dbReference>
<dbReference type="OrthoDB" id="9789949at2"/>
<comment type="function">
    <text evidence="1 10">Condenses 4-methyl-5-(beta-hydroxyethyl)thiazole monophosphate (THZ-P) and 2-methyl-4-amino-5-hydroxymethyl pyrimidine pyrophosphate (HMP-PP) to form thiamine monophosphate (TMP).</text>
</comment>
<dbReference type="PANTHER" id="PTHR20857">
    <property type="entry name" value="THIAMINE-PHOSPHATE PYROPHOSPHORYLASE"/>
    <property type="match status" value="1"/>
</dbReference>